<feature type="region of interest" description="Disordered" evidence="24">
    <location>
        <begin position="2282"/>
        <end position="2301"/>
    </location>
</feature>
<dbReference type="CDD" id="cd00054">
    <property type="entry name" value="EGF_CA"/>
    <property type="match status" value="1"/>
</dbReference>
<keyword evidence="12" id="KW-0722">Serine protease inhibitor</keyword>
<evidence type="ECO:0000256" key="15">
    <source>
        <dbReference type="ARBA" id="ARBA00023136"/>
    </source>
</evidence>
<feature type="disulfide bond" evidence="22">
    <location>
        <begin position="1738"/>
        <end position="1753"/>
    </location>
</feature>
<keyword evidence="10" id="KW-0677">Repeat</keyword>
<keyword evidence="32" id="KW-1185">Reference proteome</keyword>
<dbReference type="GO" id="GO:0012505">
    <property type="term" value="C:endomembrane system"/>
    <property type="evidence" value="ECO:0007669"/>
    <property type="project" value="UniProtKB-SubCell"/>
</dbReference>
<dbReference type="Pfam" id="PF07645">
    <property type="entry name" value="EGF_CA"/>
    <property type="match status" value="1"/>
</dbReference>
<dbReference type="InterPro" id="IPR011626">
    <property type="entry name" value="Alpha-macroglobulin_TED"/>
</dbReference>
<evidence type="ECO:0000256" key="14">
    <source>
        <dbReference type="ARBA" id="ARBA00022989"/>
    </source>
</evidence>
<evidence type="ECO:0000256" key="18">
    <source>
        <dbReference type="ARBA" id="ARBA00023180"/>
    </source>
</evidence>
<proteinExistence type="inferred from homology"/>
<dbReference type="InterPro" id="IPR041813">
    <property type="entry name" value="A2M_TED"/>
</dbReference>
<feature type="domain" description="Alpha-2-macroglobulin" evidence="29">
    <location>
        <begin position="757"/>
        <end position="848"/>
    </location>
</feature>
<dbReference type="InterPro" id="IPR036595">
    <property type="entry name" value="A-macroglobulin_rcpt-bd_sf"/>
</dbReference>
<evidence type="ECO:0000256" key="4">
    <source>
        <dbReference type="ARBA" id="ARBA00010952"/>
    </source>
</evidence>
<feature type="disulfide bond" evidence="22">
    <location>
        <begin position="1529"/>
        <end position="1544"/>
    </location>
</feature>
<dbReference type="SUPFAM" id="SSF48239">
    <property type="entry name" value="Terpenoid cyclases/Protein prenyltransferases"/>
    <property type="match status" value="1"/>
</dbReference>
<keyword evidence="9" id="KW-0732">Signal</keyword>
<feature type="disulfide bond" evidence="22">
    <location>
        <begin position="1726"/>
        <end position="1744"/>
    </location>
</feature>
<evidence type="ECO:0000256" key="2">
    <source>
        <dbReference type="ARBA" id="ARBA00004479"/>
    </source>
</evidence>
<feature type="repeat" description="LDL-receptor class B" evidence="23">
    <location>
        <begin position="2022"/>
        <end position="2064"/>
    </location>
</feature>
<evidence type="ECO:0000256" key="11">
    <source>
        <dbReference type="ARBA" id="ARBA00022837"/>
    </source>
</evidence>
<dbReference type="SUPFAM" id="SSF81296">
    <property type="entry name" value="E set domains"/>
    <property type="match status" value="1"/>
</dbReference>
<keyword evidence="11" id="KW-0106">Calcium</keyword>
<evidence type="ECO:0000256" key="21">
    <source>
        <dbReference type="ARBA" id="ARBA00078071"/>
    </source>
</evidence>
<dbReference type="Pfam" id="PF00058">
    <property type="entry name" value="Ldl_recept_b"/>
    <property type="match status" value="2"/>
</dbReference>
<keyword evidence="15 25" id="KW-0472">Membrane</keyword>
<protein>
    <recommendedName>
        <fullName evidence="21">TEP1-F</fullName>
    </recommendedName>
</protein>
<dbReference type="GO" id="GO:0004867">
    <property type="term" value="F:serine-type endopeptidase inhibitor activity"/>
    <property type="evidence" value="ECO:0007669"/>
    <property type="project" value="UniProtKB-KW"/>
</dbReference>
<feature type="domain" description="EGF-like calcium-binding" evidence="26">
    <location>
        <begin position="1846"/>
        <end position="1885"/>
    </location>
</feature>
<gene>
    <name evidence="31" type="primary">CD109</name>
    <name evidence="31" type="ORF">T10_7658</name>
</gene>
<evidence type="ECO:0000256" key="1">
    <source>
        <dbReference type="ARBA" id="ARBA00004308"/>
    </source>
</evidence>
<dbReference type="OrthoDB" id="9998011at2759"/>
<dbReference type="Gene3D" id="2.20.130.20">
    <property type="match status" value="1"/>
</dbReference>
<dbReference type="Gene3D" id="2.60.40.10">
    <property type="entry name" value="Immunoglobulins"/>
    <property type="match status" value="2"/>
</dbReference>
<evidence type="ECO:0000256" key="25">
    <source>
        <dbReference type="SAM" id="Phobius"/>
    </source>
</evidence>
<name>A0A0V1MN39_9BILA</name>
<dbReference type="InterPro" id="IPR011042">
    <property type="entry name" value="6-blade_b-propeller_TolB-like"/>
</dbReference>
<dbReference type="InterPro" id="IPR019742">
    <property type="entry name" value="MacrogloblnA2_CS"/>
</dbReference>
<dbReference type="InterPro" id="IPR002890">
    <property type="entry name" value="MG2"/>
</dbReference>
<dbReference type="Gene3D" id="2.60.40.2950">
    <property type="match status" value="1"/>
</dbReference>
<feature type="domain" description="Alpha-macroglobulin receptor-binding" evidence="30">
    <location>
        <begin position="1373"/>
        <end position="1462"/>
    </location>
</feature>
<dbReference type="Pfam" id="PF07677">
    <property type="entry name" value="A2M_recep"/>
    <property type="match status" value="1"/>
</dbReference>
<dbReference type="FunFam" id="2.60.40.1930:FF:000001">
    <property type="entry name" value="CD109 isoform 3"/>
    <property type="match status" value="1"/>
</dbReference>
<dbReference type="InterPro" id="IPR050473">
    <property type="entry name" value="A2M/Complement_sys"/>
</dbReference>
<evidence type="ECO:0000256" key="7">
    <source>
        <dbReference type="ARBA" id="ARBA00022690"/>
    </source>
</evidence>
<feature type="domain" description="EGF-like" evidence="27">
    <location>
        <begin position="1849"/>
        <end position="1885"/>
    </location>
</feature>
<dbReference type="InterPro" id="IPR018097">
    <property type="entry name" value="EGF_Ca-bd_CS"/>
</dbReference>
<dbReference type="InterPro" id="IPR014756">
    <property type="entry name" value="Ig_E-set"/>
</dbReference>
<dbReference type="Pfam" id="PF07678">
    <property type="entry name" value="TED_complement"/>
    <property type="match status" value="1"/>
</dbReference>
<dbReference type="SMART" id="SM00192">
    <property type="entry name" value="LDLa"/>
    <property type="match status" value="8"/>
</dbReference>
<dbReference type="PROSITE" id="PS51120">
    <property type="entry name" value="LDLRB"/>
    <property type="match status" value="3"/>
</dbReference>
<dbReference type="PANTHER" id="PTHR11412:SF136">
    <property type="entry name" value="CD109 ANTIGEN"/>
    <property type="match status" value="1"/>
</dbReference>
<keyword evidence="16 22" id="KW-1015">Disulfide bond</keyword>
<evidence type="ECO:0000256" key="16">
    <source>
        <dbReference type="ARBA" id="ARBA00023157"/>
    </source>
</evidence>
<dbReference type="PRINTS" id="PR00261">
    <property type="entry name" value="LDLRECEPTOR"/>
</dbReference>
<keyword evidence="7" id="KW-0646">Protease inhibitor</keyword>
<evidence type="ECO:0000256" key="8">
    <source>
        <dbReference type="ARBA" id="ARBA00022692"/>
    </source>
</evidence>
<dbReference type="CDD" id="cd00112">
    <property type="entry name" value="LDLa"/>
    <property type="match status" value="8"/>
</dbReference>
<keyword evidence="17" id="KW-0675">Receptor</keyword>
<evidence type="ECO:0000256" key="12">
    <source>
        <dbReference type="ARBA" id="ARBA00022900"/>
    </source>
</evidence>
<dbReference type="InterPro" id="IPR000742">
    <property type="entry name" value="EGF"/>
</dbReference>
<feature type="disulfide bond" evidence="22">
    <location>
        <begin position="1633"/>
        <end position="1645"/>
    </location>
</feature>
<dbReference type="PROSITE" id="PS50068">
    <property type="entry name" value="LDLRA_2"/>
    <property type="match status" value="8"/>
</dbReference>
<dbReference type="FunFam" id="2.10.25.10:FF:000009">
    <property type="entry name" value="Low-density lipoprotein receptor isoform 1"/>
    <property type="match status" value="1"/>
</dbReference>
<dbReference type="EMBL" id="JYDO01000066">
    <property type="protein sequence ID" value="KRZ73229.1"/>
    <property type="molecule type" value="Genomic_DNA"/>
</dbReference>
<dbReference type="SUPFAM" id="SSF63825">
    <property type="entry name" value="YWTD domain"/>
    <property type="match status" value="1"/>
</dbReference>
<dbReference type="InterPro" id="IPR001599">
    <property type="entry name" value="Macroglobln_a2"/>
</dbReference>
<dbReference type="InterPro" id="IPR023415">
    <property type="entry name" value="LDLR_class-A_CS"/>
</dbReference>
<dbReference type="Gene3D" id="2.120.10.30">
    <property type="entry name" value="TolB, C-terminal domain"/>
    <property type="match status" value="1"/>
</dbReference>
<feature type="disulfide bond" evidence="22">
    <location>
        <begin position="1719"/>
        <end position="1731"/>
    </location>
</feature>
<evidence type="ECO:0000259" key="28">
    <source>
        <dbReference type="SMART" id="SM01359"/>
    </source>
</evidence>
<dbReference type="SMART" id="SM01361">
    <property type="entry name" value="A2M_recep"/>
    <property type="match status" value="1"/>
</dbReference>
<dbReference type="PROSITE" id="PS01187">
    <property type="entry name" value="EGF_CA"/>
    <property type="match status" value="1"/>
</dbReference>
<comment type="function">
    <text evidence="19">Binds covalently through a thioester bond to the pathogen surface resulting in pathogen clearance.</text>
</comment>
<evidence type="ECO:0000256" key="6">
    <source>
        <dbReference type="ARBA" id="ARBA00022583"/>
    </source>
</evidence>
<dbReference type="CDD" id="cd02897">
    <property type="entry name" value="A2M_2"/>
    <property type="match status" value="1"/>
</dbReference>
<evidence type="ECO:0000259" key="27">
    <source>
        <dbReference type="SMART" id="SM00181"/>
    </source>
</evidence>
<evidence type="ECO:0000256" key="5">
    <source>
        <dbReference type="ARBA" id="ARBA00022536"/>
    </source>
</evidence>
<feature type="repeat" description="LDL-receptor class B" evidence="23">
    <location>
        <begin position="2108"/>
        <end position="2152"/>
    </location>
</feature>
<keyword evidence="5" id="KW-0245">EGF-like domain</keyword>
<feature type="disulfide bond" evidence="22">
    <location>
        <begin position="1517"/>
        <end position="1535"/>
    </location>
</feature>
<dbReference type="PANTHER" id="PTHR11412">
    <property type="entry name" value="MACROGLOBULIN / COMPLEMENT"/>
    <property type="match status" value="1"/>
</dbReference>
<evidence type="ECO:0000313" key="31">
    <source>
        <dbReference type="EMBL" id="KRZ73229.1"/>
    </source>
</evidence>
<comment type="subcellular location">
    <subcellularLocation>
        <location evidence="1">Endomembrane system</location>
    </subcellularLocation>
    <subcellularLocation>
        <location evidence="2">Membrane</location>
        <topology evidence="2">Single-pass type I membrane protein</topology>
    </subcellularLocation>
</comment>
<feature type="disulfide bond" evidence="22">
    <location>
        <begin position="1810"/>
        <end position="1828"/>
    </location>
</feature>
<dbReference type="Gene3D" id="2.60.40.690">
    <property type="entry name" value="Alpha-macroglobulin, receptor-binding domain"/>
    <property type="match status" value="1"/>
</dbReference>
<sequence>LKANFQHFQQMNTTSTSACFSKLLQLPLLQLLLLLLLLLCNGAIQQNYTGSYVILAPRLVRPNLPYVISVNLLESRQPVVIRARILDSQNQSVAHTWGHDLQSGKLTEVRIEKIPSHLPPETMYTLFVQGETVSGQVLFQKSAVLEFVQKSLSIFIQTDKGIYKPGSDVHIRVVVVEPNMKPHKGAANITIMDPFGNVIAQHLDVPIVAGICGMNDSLILRLTSAPALGQWQITVDVDGETQFQKFTVEKYVLPKFEVKVTPPSVCTISDDITVFISAKYTNGRGVEGNVTIKAEYPWPYYGSEELQDVVKKTTLDHVGEAAFQFANEELRQKKLINEYGYNQIKFTAIVTERLTGETRNGSSTVTVHQHPIKVELIRSSDFFKAGINYTFRVAVKTQDDKPFISDSHSDIFLSVDFVIRQLHHHIDNTTADFTNFTIFDPKREKYNQVVKLESDGTQLVTISTPINASSMRIEAHYGSEDSNVYTFDYIDASHSPSNNFLQIISKQDEISDQKFLTFDVMASTFVKEVYAFVIARGTIVWSAQVLFENLKATLQIESTKEMIPKARLLTYAIIPDTKEILVDALDFKFTNGLSDQINLSITPDTVEPNENVTFTINASPSSYVGLLVVDQSVLLMQSPNDITLEAVENEILSYELFSYGYHGLTQVAIDRRKKRKICYRCGVFGAGSKDAYSIFQNSGIIVITDAFLYQQLNSPLAAPALASLSADVDNDLMVGSMMTKSGSTSLNVRLRSHFPETWIWADLFANQQGVAVYNAVAPDTITSWIASAFSLSEQYGLNALSDAKKVTVFRPFFIRLQLPYSVKRGETIALQVLVFNYLDKDEKVNVILDHHKDSGFEFVVKKSASSMIKKSAEVKPENSKTVAVKHESSSAAYFLIRPTKVGILKLSLKAFAPSAADAIEVPLLVEAEGYPVSYIRSFPIDMKERNTFKQSFQLDHPEDMIDDSMKIEVSVIGDIMAPVIKNLNSLIHMPDGCGEQNMIHFVPNIAVMQYLISTNRLESDLKQTLLRYMEAGYQRELTYRRNDDSYSAFGNSDQQGSTWLTAFVVRSFSEAKSFIFIDEEKLKLSAAFLASQQKENGMFEENGQVLHKGLQGGSGQGGVPLTAYVYIALLKTGTNNLEALNYLEQSLDYISNNTYALSITAYALHLANSSKKDAAFYLLEKLSNSKADQKFWAAESSSESNNGKNMSWYEKPRPADVESTAYALLVHILRGEASNAFPIVRWLAMQQDAFGGFSSSQDTVVGLQALAAFAEATYSANVEMDVTVKNGNEEATFSINSKNSLVLQTYEIRNFAERQIDIFATGRGSTFAQIKWRYNVKSLDNNRPFLCETDVSQQAYTTFTVSFCCRYMLEGRSNMAIMELSAPSGFVIDVQQLNGLTDTDQLQMVETKKQDTQANIYFDSIGVSPICFNVSSKLAYQVTDQKPAIVRLYDYYEPQNRIEFEYKVKKEVSIEDACGDSCYAEISSAALTEQPASKGAMPICFSLATDKDCLNNGGFLCPSGRCISPSWLCDGEQDCEDNADEQNCSDRTCRKGEFKCANSNKCIPQSWVCDSSIDCTDRSDEDPAICTKHHCPSDHFRCHLDGKCIPLTWVCDSHPDCVDGSDELSNMCVKHPCNETEFSCKNERCIPKEWECDRDDDCGDNSDEHDKCSYHCDPKSFQCVESGKCIPYEYVCDGQMDCSDRSDEMNCKQLTKLPEHHSCRAHEFQCQDGACINERFVCDGDVDCPDMSDEMNCLSNCSALHFRCASGKECIPSVYRCNGIADCGDGSDEKNCASESVGEVKHCSAKQFDCGNGFCIDWDVVCDGKQDCPGYKVVDEEPLLNCSLKGTDFCKEKPCEQLCTNTPIGPQCSCRPGYTVSLTNPKQCNDINECNTAGKCSQICINTVGSYTCKCYDDYVLLNNKRSCRANGPQPKLLLTNRLSIRQFGLISLTPEMLVNNLNSVVAIDYSYKKRLLFWSDISKEQIFSCQFGNDFHAINASDCERPIISNNVSSPDGLAVDWIHDLIYWTDTGMDTISVATLDGKLRHTLIRDGLDEPRAIAIDPSCGMMFWTDWGVSPKIESAAMDGTNRFAIDRDVIWPNGLTLDMLEHRLYWVDAKLKQICSSNYFGQDKKVILNSRNRIYHPFSVSVFEETLYWTDWNSEGVHMANKFTGENNRPLLKGMFGLMTVKIFHPVAQPNWENKCENSECAHLCVPSMKIAAGQNAPAKMITNTKPYVCLCSDGYGLQANARDCIAKDAAATTVTIDTLKKANPAASAAATTTITTTGQGDGQGKTFTKQQQSTTVKTSSSKAGMVLALLFTLSTIVGAVSWFVWKQRPLNVHFGQFFCLSYPFCRRGQDHYDHLRLTLDNEEYQSGTLISGTGSGIYQPTVKSNLGDMDAGTALAESPMTPTVQNGGIPLA</sequence>
<comment type="similarity">
    <text evidence="4">Belongs to the protease inhibitor I39 (alpha-2-macroglobulin) family.</text>
</comment>
<dbReference type="SMART" id="SM00179">
    <property type="entry name" value="EGF_CA"/>
    <property type="match status" value="2"/>
</dbReference>
<dbReference type="Gene3D" id="2.10.25.10">
    <property type="entry name" value="Laminin"/>
    <property type="match status" value="2"/>
</dbReference>
<comment type="subunit">
    <text evidence="20">Heterodimer of a TEP1-N chain and an TEP1-C chain non-covalently linked. Forms a complex composed of TEP1-N and TEP1-C heterodimer, LRIM1 and APL1C; the interaction stabilizes TEP1-N and TEP1-C heterodimer, prevents its binding to tissues while circulating in the hemolymph and protects the thioester bond from hydrolysis. Mature TEP1 and to a lesser extent full-length TEP1 interact with SPCLIP1; the interaction is induced by microbial infection.</text>
</comment>
<dbReference type="Gene3D" id="2.60.40.1940">
    <property type="match status" value="1"/>
</dbReference>
<keyword evidence="6" id="KW-0254">Endocytosis</keyword>
<keyword evidence="8 25" id="KW-0812">Transmembrane</keyword>
<evidence type="ECO:0000256" key="20">
    <source>
        <dbReference type="ARBA" id="ARBA00063781"/>
    </source>
</evidence>
<dbReference type="SMART" id="SM00181">
    <property type="entry name" value="EGF"/>
    <property type="match status" value="4"/>
</dbReference>
<dbReference type="FunFam" id="4.10.400.10:FF:000005">
    <property type="entry name" value="low-density lipoprotein receptor-related protein 1B"/>
    <property type="match status" value="1"/>
</dbReference>
<dbReference type="InterPro" id="IPR047565">
    <property type="entry name" value="Alpha-macroglob_thiol-ester_cl"/>
</dbReference>
<dbReference type="Pfam" id="PF01835">
    <property type="entry name" value="MG2"/>
    <property type="match status" value="1"/>
</dbReference>
<dbReference type="InterPro" id="IPR013783">
    <property type="entry name" value="Ig-like_fold"/>
</dbReference>
<evidence type="ECO:0000256" key="19">
    <source>
        <dbReference type="ARBA" id="ARBA00057615"/>
    </source>
</evidence>
<feature type="domain" description="EGF-like" evidence="27">
    <location>
        <begin position="2201"/>
        <end position="2252"/>
    </location>
</feature>
<dbReference type="GO" id="GO:0016020">
    <property type="term" value="C:membrane"/>
    <property type="evidence" value="ECO:0007669"/>
    <property type="project" value="UniProtKB-SubCell"/>
</dbReference>
<evidence type="ECO:0000256" key="17">
    <source>
        <dbReference type="ARBA" id="ARBA00023170"/>
    </source>
</evidence>
<evidence type="ECO:0000259" key="26">
    <source>
        <dbReference type="SMART" id="SM00179"/>
    </source>
</evidence>
<feature type="domain" description="EGF-like calcium-binding" evidence="26">
    <location>
        <begin position="1886"/>
        <end position="1925"/>
    </location>
</feature>
<feature type="disulfide bond" evidence="22">
    <location>
        <begin position="1640"/>
        <end position="1658"/>
    </location>
</feature>
<dbReference type="SUPFAM" id="SSF49410">
    <property type="entry name" value="Alpha-macroglobulin receptor domain"/>
    <property type="match status" value="1"/>
</dbReference>
<dbReference type="InterPro" id="IPR009048">
    <property type="entry name" value="A-macroglobulin_rcpt-bd"/>
</dbReference>
<dbReference type="InterPro" id="IPR000033">
    <property type="entry name" value="LDLR_classB_rpt"/>
</dbReference>
<dbReference type="Gene3D" id="1.50.10.20">
    <property type="match status" value="1"/>
</dbReference>
<dbReference type="FunFam" id="2.120.10.30:FF:000241">
    <property type="entry name" value="Low-density lipoprotein receptor-related protein 6"/>
    <property type="match status" value="1"/>
</dbReference>
<feature type="disulfide bond" evidence="22">
    <location>
        <begin position="1692"/>
        <end position="1707"/>
    </location>
</feature>
<dbReference type="PROSITE" id="PS01209">
    <property type="entry name" value="LDLRA_1"/>
    <property type="match status" value="4"/>
</dbReference>
<evidence type="ECO:0000313" key="32">
    <source>
        <dbReference type="Proteomes" id="UP000054843"/>
    </source>
</evidence>
<dbReference type="Pfam" id="PF07703">
    <property type="entry name" value="A2M_BRD"/>
    <property type="match status" value="1"/>
</dbReference>
<dbReference type="SMART" id="SM01360">
    <property type="entry name" value="A2M"/>
    <property type="match status" value="1"/>
</dbReference>
<dbReference type="InterPro" id="IPR036055">
    <property type="entry name" value="LDL_receptor-like_sf"/>
</dbReference>
<reference evidence="31 32" key="1">
    <citation type="submission" date="2015-01" db="EMBL/GenBank/DDBJ databases">
        <title>Evolution of Trichinella species and genotypes.</title>
        <authorList>
            <person name="Korhonen P.K."/>
            <person name="Edoardo P."/>
            <person name="Giuseppe L.R."/>
            <person name="Gasser R.B."/>
        </authorList>
    </citation>
    <scope>NUCLEOTIDE SEQUENCE [LARGE SCALE GENOMIC DNA]</scope>
    <source>
        <strain evidence="31">ISS1980</strain>
    </source>
</reference>
<dbReference type="Pfam" id="PF00207">
    <property type="entry name" value="A2M"/>
    <property type="match status" value="1"/>
</dbReference>
<comment type="similarity">
    <text evidence="3">Belongs to the LDLR family.</text>
</comment>
<dbReference type="InterPro" id="IPR001881">
    <property type="entry name" value="EGF-like_Ca-bd_dom"/>
</dbReference>
<dbReference type="SUPFAM" id="SSF57424">
    <property type="entry name" value="LDL receptor-like module"/>
    <property type="match status" value="8"/>
</dbReference>
<comment type="caution">
    <text evidence="31">The sequence shown here is derived from an EMBL/GenBank/DDBJ whole genome shotgun (WGS) entry which is preliminary data.</text>
</comment>
<dbReference type="InterPro" id="IPR041555">
    <property type="entry name" value="MG3"/>
</dbReference>
<evidence type="ECO:0000259" key="30">
    <source>
        <dbReference type="SMART" id="SM01361"/>
    </source>
</evidence>
<evidence type="ECO:0000256" key="23">
    <source>
        <dbReference type="PROSITE-ProRule" id="PRU00461"/>
    </source>
</evidence>
<feature type="domain" description="EGF-like" evidence="27">
    <location>
        <begin position="1889"/>
        <end position="1925"/>
    </location>
</feature>
<dbReference type="InterPro" id="IPR049883">
    <property type="entry name" value="NOTCH1_EGF-like"/>
</dbReference>
<dbReference type="InterPro" id="IPR008930">
    <property type="entry name" value="Terpenoid_cyclase/PrenylTrfase"/>
</dbReference>
<evidence type="ECO:0000259" key="29">
    <source>
        <dbReference type="SMART" id="SM01360"/>
    </source>
</evidence>
<dbReference type="InterPro" id="IPR011625">
    <property type="entry name" value="A2M_N_BRD"/>
</dbReference>
<dbReference type="Pfam" id="PF17791">
    <property type="entry name" value="MG3"/>
    <property type="match status" value="1"/>
</dbReference>
<dbReference type="GO" id="GO:0005509">
    <property type="term" value="F:calcium ion binding"/>
    <property type="evidence" value="ECO:0007669"/>
    <property type="project" value="InterPro"/>
</dbReference>
<feature type="transmembrane region" description="Helical" evidence="25">
    <location>
        <begin position="2310"/>
        <end position="2332"/>
    </location>
</feature>
<dbReference type="GO" id="GO:0006897">
    <property type="term" value="P:endocytosis"/>
    <property type="evidence" value="ECO:0007669"/>
    <property type="project" value="UniProtKB-KW"/>
</dbReference>
<organism evidence="31 32">
    <name type="scientific">Trichinella papuae</name>
    <dbReference type="NCBI Taxonomy" id="268474"/>
    <lineage>
        <taxon>Eukaryota</taxon>
        <taxon>Metazoa</taxon>
        <taxon>Ecdysozoa</taxon>
        <taxon>Nematoda</taxon>
        <taxon>Enoplea</taxon>
        <taxon>Dorylaimia</taxon>
        <taxon>Trichinellida</taxon>
        <taxon>Trichinellidae</taxon>
        <taxon>Trichinella</taxon>
    </lineage>
</organism>
<feature type="domain" description="Alpha-2-macroglobulin bait region" evidence="28">
    <location>
        <begin position="501"/>
        <end position="636"/>
    </location>
</feature>
<feature type="disulfide bond" evidence="22">
    <location>
        <begin position="1803"/>
        <end position="1815"/>
    </location>
</feature>
<evidence type="ECO:0000256" key="13">
    <source>
        <dbReference type="ARBA" id="ARBA00022966"/>
    </source>
</evidence>
<dbReference type="SMART" id="SM01419">
    <property type="entry name" value="Thiol-ester_cl"/>
    <property type="match status" value="1"/>
</dbReference>
<evidence type="ECO:0000256" key="9">
    <source>
        <dbReference type="ARBA" id="ARBA00022729"/>
    </source>
</evidence>
<evidence type="ECO:0000256" key="22">
    <source>
        <dbReference type="PROSITE-ProRule" id="PRU00124"/>
    </source>
</evidence>
<feature type="repeat" description="LDL-receptor class B" evidence="23">
    <location>
        <begin position="2065"/>
        <end position="2107"/>
    </location>
</feature>
<keyword evidence="14 25" id="KW-1133">Transmembrane helix</keyword>
<comment type="caution">
    <text evidence="22">Lacks conserved residue(s) required for the propagation of feature annotation.</text>
</comment>
<dbReference type="SMART" id="SM00135">
    <property type="entry name" value="LY"/>
    <property type="match status" value="5"/>
</dbReference>
<keyword evidence="18" id="KW-0325">Glycoprotein</keyword>
<dbReference type="FunFam" id="4.10.400.10:FF:000002">
    <property type="entry name" value="Low-density lipoprotein receptor-related protein 1"/>
    <property type="match status" value="2"/>
</dbReference>
<dbReference type="STRING" id="268474.A0A0V1MN39"/>
<dbReference type="GO" id="GO:0005615">
    <property type="term" value="C:extracellular space"/>
    <property type="evidence" value="ECO:0007669"/>
    <property type="project" value="InterPro"/>
</dbReference>
<dbReference type="Pfam" id="PF00057">
    <property type="entry name" value="Ldl_recept_a"/>
    <property type="match status" value="8"/>
</dbReference>
<dbReference type="SMART" id="SM01359">
    <property type="entry name" value="A2M_N_2"/>
    <property type="match status" value="1"/>
</dbReference>
<evidence type="ECO:0000256" key="10">
    <source>
        <dbReference type="ARBA" id="ARBA00022737"/>
    </source>
</evidence>
<dbReference type="PROSITE" id="PS00477">
    <property type="entry name" value="ALPHA_2_MACROGLOBULIN"/>
    <property type="match status" value="1"/>
</dbReference>
<dbReference type="Gene3D" id="2.60.40.1930">
    <property type="match status" value="2"/>
</dbReference>
<dbReference type="Proteomes" id="UP000054843">
    <property type="component" value="Unassembled WGS sequence"/>
</dbReference>
<dbReference type="Gene3D" id="2.60.120.1540">
    <property type="match status" value="1"/>
</dbReference>
<evidence type="ECO:0000256" key="24">
    <source>
        <dbReference type="SAM" id="MobiDB-lite"/>
    </source>
</evidence>
<accession>A0A0V1MN39</accession>
<evidence type="ECO:0000256" key="3">
    <source>
        <dbReference type="ARBA" id="ARBA00009939"/>
    </source>
</evidence>
<dbReference type="InterPro" id="IPR002172">
    <property type="entry name" value="LDrepeatLR_classA_rpt"/>
</dbReference>
<keyword evidence="13" id="KW-0882">Thioester bond</keyword>
<feature type="domain" description="EGF-like" evidence="27">
    <location>
        <begin position="1802"/>
        <end position="1843"/>
    </location>
</feature>
<dbReference type="Gene3D" id="4.10.400.10">
    <property type="entry name" value="Low-density Lipoprotein Receptor"/>
    <property type="match status" value="8"/>
</dbReference>
<feature type="non-terminal residue" evidence="31">
    <location>
        <position position="1"/>
    </location>
</feature>
<dbReference type="Gene3D" id="6.20.50.160">
    <property type="match status" value="1"/>
</dbReference>
<dbReference type="FunFam" id="4.10.400.10:FF:000045">
    <property type="entry name" value="Low-density lipoprotein receptor-related protein 2"/>
    <property type="match status" value="1"/>
</dbReference>
<feature type="disulfide bond" evidence="22">
    <location>
        <begin position="1777"/>
        <end position="1792"/>
    </location>
</feature>
<dbReference type="SUPFAM" id="SSF57196">
    <property type="entry name" value="EGF/Laminin"/>
    <property type="match status" value="2"/>
</dbReference>